<keyword evidence="2" id="KW-0732">Signal</keyword>
<proteinExistence type="predicted"/>
<feature type="chain" id="PRO_5012846544" evidence="2">
    <location>
        <begin position="21"/>
        <end position="118"/>
    </location>
</feature>
<dbReference type="AlphaFoldDB" id="A0A1X2I8I9"/>
<protein>
    <submittedName>
        <fullName evidence="3">Uncharacterized protein</fullName>
    </submittedName>
</protein>
<accession>A0A1X2I8I9</accession>
<organism evidence="3 4">
    <name type="scientific">Absidia repens</name>
    <dbReference type="NCBI Taxonomy" id="90262"/>
    <lineage>
        <taxon>Eukaryota</taxon>
        <taxon>Fungi</taxon>
        <taxon>Fungi incertae sedis</taxon>
        <taxon>Mucoromycota</taxon>
        <taxon>Mucoromycotina</taxon>
        <taxon>Mucoromycetes</taxon>
        <taxon>Mucorales</taxon>
        <taxon>Cunninghamellaceae</taxon>
        <taxon>Absidia</taxon>
    </lineage>
</organism>
<evidence type="ECO:0000313" key="3">
    <source>
        <dbReference type="EMBL" id="ORZ11596.1"/>
    </source>
</evidence>
<feature type="region of interest" description="Disordered" evidence="1">
    <location>
        <begin position="25"/>
        <end position="118"/>
    </location>
</feature>
<name>A0A1X2I8I9_9FUNG</name>
<feature type="compositionally biased region" description="Polar residues" evidence="1">
    <location>
        <begin position="68"/>
        <end position="99"/>
    </location>
</feature>
<comment type="caution">
    <text evidence="3">The sequence shown here is derived from an EMBL/GenBank/DDBJ whole genome shotgun (WGS) entry which is preliminary data.</text>
</comment>
<evidence type="ECO:0000256" key="1">
    <source>
        <dbReference type="SAM" id="MobiDB-lite"/>
    </source>
</evidence>
<gene>
    <name evidence="3" type="ORF">BCR42DRAFT_440621</name>
</gene>
<reference evidence="3 4" key="1">
    <citation type="submission" date="2016-07" db="EMBL/GenBank/DDBJ databases">
        <title>Pervasive Adenine N6-methylation of Active Genes in Fungi.</title>
        <authorList>
            <consortium name="DOE Joint Genome Institute"/>
            <person name="Mondo S.J."/>
            <person name="Dannebaum R.O."/>
            <person name="Kuo R.C."/>
            <person name="Labutti K."/>
            <person name="Haridas S."/>
            <person name="Kuo A."/>
            <person name="Salamov A."/>
            <person name="Ahrendt S.R."/>
            <person name="Lipzen A."/>
            <person name="Sullivan W."/>
            <person name="Andreopoulos W.B."/>
            <person name="Clum A."/>
            <person name="Lindquist E."/>
            <person name="Daum C."/>
            <person name="Ramamoorthy G.K."/>
            <person name="Gryganskyi A."/>
            <person name="Culley D."/>
            <person name="Magnuson J.K."/>
            <person name="James T.Y."/>
            <person name="O'Malley M.A."/>
            <person name="Stajich J.E."/>
            <person name="Spatafora J.W."/>
            <person name="Visel A."/>
            <person name="Grigoriev I.V."/>
        </authorList>
    </citation>
    <scope>NUCLEOTIDE SEQUENCE [LARGE SCALE GENOMIC DNA]</scope>
    <source>
        <strain evidence="3 4">NRRL 1336</strain>
    </source>
</reference>
<keyword evidence="4" id="KW-1185">Reference proteome</keyword>
<dbReference type="Proteomes" id="UP000193560">
    <property type="component" value="Unassembled WGS sequence"/>
</dbReference>
<evidence type="ECO:0000313" key="4">
    <source>
        <dbReference type="Proteomes" id="UP000193560"/>
    </source>
</evidence>
<evidence type="ECO:0000256" key="2">
    <source>
        <dbReference type="SAM" id="SignalP"/>
    </source>
</evidence>
<feature type="signal peptide" evidence="2">
    <location>
        <begin position="1"/>
        <end position="20"/>
    </location>
</feature>
<dbReference type="EMBL" id="MCGE01000021">
    <property type="protein sequence ID" value="ORZ11596.1"/>
    <property type="molecule type" value="Genomic_DNA"/>
</dbReference>
<sequence length="118" mass="12702">MVQASSFLVLLAFSAVMIQGAPLAARSKEHHPKDDTTDVQSKLQADDEVAALYRRVPVESSPGPPSVNTATYRPSTGQTSNCMTPSDTQPQQGPLPQQDTETKWPKGNNLVGDRGILK</sequence>